<accession>A0ACD5YTE5</accession>
<reference evidence="1" key="2">
    <citation type="submission" date="2025-09" db="UniProtKB">
        <authorList>
            <consortium name="EnsemblPlants"/>
        </authorList>
    </citation>
    <scope>IDENTIFICATION</scope>
</reference>
<organism evidence="1 2">
    <name type="scientific">Avena sativa</name>
    <name type="common">Oat</name>
    <dbReference type="NCBI Taxonomy" id="4498"/>
    <lineage>
        <taxon>Eukaryota</taxon>
        <taxon>Viridiplantae</taxon>
        <taxon>Streptophyta</taxon>
        <taxon>Embryophyta</taxon>
        <taxon>Tracheophyta</taxon>
        <taxon>Spermatophyta</taxon>
        <taxon>Magnoliopsida</taxon>
        <taxon>Liliopsida</taxon>
        <taxon>Poales</taxon>
        <taxon>Poaceae</taxon>
        <taxon>BOP clade</taxon>
        <taxon>Pooideae</taxon>
        <taxon>Poodae</taxon>
        <taxon>Poeae</taxon>
        <taxon>Poeae Chloroplast Group 1 (Aveneae type)</taxon>
        <taxon>Aveninae</taxon>
        <taxon>Avena</taxon>
    </lineage>
</organism>
<sequence>MELELSLGDSLAPVKHTITLAPAPARTCNGEGHDLALGLGVTPTEVSEKDSRRTSPRGEDIVVLEDDKGCPQVELPVGASLSCPMNVVSTQTRSANSEVCRQGFDVNAVPVDDGASTVRSLSPSSMQLVEVPWLHAVEQEASEDEENGGGRVRKKLRLSKEQSAFLEDSFKEHSTLTLEQKSNIANRLSLRPRQVEVWFQNRRARRNLTSYHRTKLKQTETDCEYLKRSCQTLTLENRRLQREVAELRAFRPTYPLYNHHLYGVRACPSCNNKATTYTNPLLVTTAAAVSSPGQGASPPSAMPTLFSSRPRFGPFTTTGHTVLRRQPSATS</sequence>
<evidence type="ECO:0000313" key="2">
    <source>
        <dbReference type="Proteomes" id="UP001732700"/>
    </source>
</evidence>
<name>A0ACD5YTE5_AVESA</name>
<protein>
    <submittedName>
        <fullName evidence="1">Uncharacterized protein</fullName>
    </submittedName>
</protein>
<dbReference type="EnsemblPlants" id="AVESA.00010b.r2.6AG1039000.1">
    <property type="protein sequence ID" value="AVESA.00010b.r2.6AG1039000.1.CDS"/>
    <property type="gene ID" value="AVESA.00010b.r2.6AG1039000"/>
</dbReference>
<reference evidence="1" key="1">
    <citation type="submission" date="2021-05" db="EMBL/GenBank/DDBJ databases">
        <authorList>
            <person name="Scholz U."/>
            <person name="Mascher M."/>
            <person name="Fiebig A."/>
        </authorList>
    </citation>
    <scope>NUCLEOTIDE SEQUENCE [LARGE SCALE GENOMIC DNA]</scope>
</reference>
<dbReference type="Proteomes" id="UP001732700">
    <property type="component" value="Chromosome 6A"/>
</dbReference>
<evidence type="ECO:0000313" key="1">
    <source>
        <dbReference type="EnsemblPlants" id="AVESA.00010b.r2.6AG1039000.1.CDS"/>
    </source>
</evidence>
<keyword evidence="2" id="KW-1185">Reference proteome</keyword>
<proteinExistence type="predicted"/>